<keyword evidence="1" id="KW-0472">Membrane</keyword>
<feature type="transmembrane region" description="Helical" evidence="1">
    <location>
        <begin position="43"/>
        <end position="71"/>
    </location>
</feature>
<sequence length="207" mass="21161">MRHRPGRAVARWAAWAAAVPCVAVVVLVILAVVAGGVPAGEALSYGIVLAIVGVPVCALAGAALGGLVVLVRTRSLGSPVARVGSGGRALRTDGGPNGCAASTPSLLTSDEVLAIPGVASVEVTRVGPGLEDLYVRFDDDPDGERDVTVLHHTAVGSALALLGTARLELGETDLRLLLESVGARRSRVEKGDRIVVWHASGDEQVFV</sequence>
<dbReference type="RefSeq" id="WP_143311167.1">
    <property type="nucleotide sequence ID" value="NZ_FTMI01000005.1"/>
</dbReference>
<evidence type="ECO:0000256" key="1">
    <source>
        <dbReference type="SAM" id="Phobius"/>
    </source>
</evidence>
<name>A0A1N6TZ42_9MICO</name>
<dbReference type="AlphaFoldDB" id="A0A1N6TZ42"/>
<evidence type="ECO:0000313" key="2">
    <source>
        <dbReference type="EMBL" id="SIQ58645.1"/>
    </source>
</evidence>
<protein>
    <submittedName>
        <fullName evidence="2">Uncharacterized protein</fullName>
    </submittedName>
</protein>
<organism evidence="2 3">
    <name type="scientific">Cellulosimicrobium aquatile</name>
    <dbReference type="NCBI Taxonomy" id="1612203"/>
    <lineage>
        <taxon>Bacteria</taxon>
        <taxon>Bacillati</taxon>
        <taxon>Actinomycetota</taxon>
        <taxon>Actinomycetes</taxon>
        <taxon>Micrococcales</taxon>
        <taxon>Promicromonosporaceae</taxon>
        <taxon>Cellulosimicrobium</taxon>
    </lineage>
</organism>
<gene>
    <name evidence="2" type="ORF">SAMN05518682_2997</name>
</gene>
<accession>A0A1N6TZ42</accession>
<dbReference type="Proteomes" id="UP000186235">
    <property type="component" value="Unassembled WGS sequence"/>
</dbReference>
<reference evidence="3" key="1">
    <citation type="submission" date="2017-01" db="EMBL/GenBank/DDBJ databases">
        <authorList>
            <person name="Varghese N."/>
            <person name="Submissions S."/>
        </authorList>
    </citation>
    <scope>NUCLEOTIDE SEQUENCE [LARGE SCALE GENOMIC DNA]</scope>
    <source>
        <strain evidence="3">3bp</strain>
    </source>
</reference>
<evidence type="ECO:0000313" key="3">
    <source>
        <dbReference type="Proteomes" id="UP000186235"/>
    </source>
</evidence>
<keyword evidence="3" id="KW-1185">Reference proteome</keyword>
<proteinExistence type="predicted"/>
<dbReference type="EMBL" id="FTMI01000005">
    <property type="protein sequence ID" value="SIQ58645.1"/>
    <property type="molecule type" value="Genomic_DNA"/>
</dbReference>
<keyword evidence="1" id="KW-0812">Transmembrane</keyword>
<keyword evidence="1" id="KW-1133">Transmembrane helix</keyword>
<feature type="transmembrane region" description="Helical" evidence="1">
    <location>
        <begin position="12"/>
        <end position="37"/>
    </location>
</feature>